<name>A0A6A6UQS0_9PEZI</name>
<protein>
    <submittedName>
        <fullName evidence="2">Uncharacterized protein</fullName>
    </submittedName>
</protein>
<dbReference type="AlphaFoldDB" id="A0A6A6UQS0"/>
<dbReference type="EMBL" id="MU004231">
    <property type="protein sequence ID" value="KAF2673781.1"/>
    <property type="molecule type" value="Genomic_DNA"/>
</dbReference>
<keyword evidence="1" id="KW-0812">Transmembrane</keyword>
<reference evidence="2" key="1">
    <citation type="journal article" date="2020" name="Stud. Mycol.">
        <title>101 Dothideomycetes genomes: a test case for predicting lifestyles and emergence of pathogens.</title>
        <authorList>
            <person name="Haridas S."/>
            <person name="Albert R."/>
            <person name="Binder M."/>
            <person name="Bloem J."/>
            <person name="Labutti K."/>
            <person name="Salamov A."/>
            <person name="Andreopoulos B."/>
            <person name="Baker S."/>
            <person name="Barry K."/>
            <person name="Bills G."/>
            <person name="Bluhm B."/>
            <person name="Cannon C."/>
            <person name="Castanera R."/>
            <person name="Culley D."/>
            <person name="Daum C."/>
            <person name="Ezra D."/>
            <person name="Gonzalez J."/>
            <person name="Henrissat B."/>
            <person name="Kuo A."/>
            <person name="Liang C."/>
            <person name="Lipzen A."/>
            <person name="Lutzoni F."/>
            <person name="Magnuson J."/>
            <person name="Mondo S."/>
            <person name="Nolan M."/>
            <person name="Ohm R."/>
            <person name="Pangilinan J."/>
            <person name="Park H.-J."/>
            <person name="Ramirez L."/>
            <person name="Alfaro M."/>
            <person name="Sun H."/>
            <person name="Tritt A."/>
            <person name="Yoshinaga Y."/>
            <person name="Zwiers L.-H."/>
            <person name="Turgeon B."/>
            <person name="Goodwin S."/>
            <person name="Spatafora J."/>
            <person name="Crous P."/>
            <person name="Grigoriev I."/>
        </authorList>
    </citation>
    <scope>NUCLEOTIDE SEQUENCE</scope>
    <source>
        <strain evidence="2">CBS 115976</strain>
    </source>
</reference>
<sequence length="131" mass="14227">MPIETITPAVLFKTAAFLNAITIPGHLVFGLDTVHPGLNTMETKTRKGKVAKASAQACFNYINGALLTAALLNWQWARTAGPKTREEIIIFWTLVINGFIDGLTYFRAGEYGPLGFAWVAPGLSVAAKYLL</sequence>
<evidence type="ECO:0000256" key="1">
    <source>
        <dbReference type="SAM" id="Phobius"/>
    </source>
</evidence>
<gene>
    <name evidence="2" type="ORF">BT63DRAFT_421911</name>
</gene>
<keyword evidence="1" id="KW-0472">Membrane</keyword>
<evidence type="ECO:0000313" key="2">
    <source>
        <dbReference type="EMBL" id="KAF2673781.1"/>
    </source>
</evidence>
<evidence type="ECO:0000313" key="3">
    <source>
        <dbReference type="Proteomes" id="UP000799302"/>
    </source>
</evidence>
<accession>A0A6A6UQS0</accession>
<keyword evidence="1" id="KW-1133">Transmembrane helix</keyword>
<feature type="transmembrane region" description="Helical" evidence="1">
    <location>
        <begin position="88"/>
        <end position="106"/>
    </location>
</feature>
<dbReference type="Proteomes" id="UP000799302">
    <property type="component" value="Unassembled WGS sequence"/>
</dbReference>
<organism evidence="2 3">
    <name type="scientific">Microthyrium microscopicum</name>
    <dbReference type="NCBI Taxonomy" id="703497"/>
    <lineage>
        <taxon>Eukaryota</taxon>
        <taxon>Fungi</taxon>
        <taxon>Dikarya</taxon>
        <taxon>Ascomycota</taxon>
        <taxon>Pezizomycotina</taxon>
        <taxon>Dothideomycetes</taxon>
        <taxon>Dothideomycetes incertae sedis</taxon>
        <taxon>Microthyriales</taxon>
        <taxon>Microthyriaceae</taxon>
        <taxon>Microthyrium</taxon>
    </lineage>
</organism>
<proteinExistence type="predicted"/>
<dbReference type="OrthoDB" id="4502040at2759"/>
<keyword evidence="3" id="KW-1185">Reference proteome</keyword>